<keyword evidence="3" id="KW-1185">Reference proteome</keyword>
<feature type="region of interest" description="Disordered" evidence="1">
    <location>
        <begin position="712"/>
        <end position="734"/>
    </location>
</feature>
<protein>
    <submittedName>
        <fullName evidence="2">Uncharacterized protein</fullName>
    </submittedName>
</protein>
<dbReference type="KEGG" id="clup:CLUP02_15264"/>
<organism evidence="2 3">
    <name type="scientific">Colletotrichum lupini</name>
    <dbReference type="NCBI Taxonomy" id="145971"/>
    <lineage>
        <taxon>Eukaryota</taxon>
        <taxon>Fungi</taxon>
        <taxon>Dikarya</taxon>
        <taxon>Ascomycota</taxon>
        <taxon>Pezizomycotina</taxon>
        <taxon>Sordariomycetes</taxon>
        <taxon>Hypocreomycetidae</taxon>
        <taxon>Glomerellales</taxon>
        <taxon>Glomerellaceae</taxon>
        <taxon>Colletotrichum</taxon>
        <taxon>Colletotrichum acutatum species complex</taxon>
    </lineage>
</organism>
<dbReference type="Proteomes" id="UP000830671">
    <property type="component" value="Chromosome 8"/>
</dbReference>
<feature type="compositionally biased region" description="Basic and acidic residues" evidence="1">
    <location>
        <begin position="712"/>
        <end position="724"/>
    </location>
</feature>
<evidence type="ECO:0000313" key="3">
    <source>
        <dbReference type="Proteomes" id="UP000830671"/>
    </source>
</evidence>
<gene>
    <name evidence="2" type="ORF">CLUP02_15264</name>
</gene>
<dbReference type="RefSeq" id="XP_049151334.1">
    <property type="nucleotide sequence ID" value="XM_049294188.1"/>
</dbReference>
<dbReference type="AlphaFoldDB" id="A0A9Q8T6C4"/>
<evidence type="ECO:0000256" key="1">
    <source>
        <dbReference type="SAM" id="MobiDB-lite"/>
    </source>
</evidence>
<dbReference type="GeneID" id="73349198"/>
<name>A0A9Q8T6C4_9PEZI</name>
<accession>A0A9Q8T6C4</accession>
<proteinExistence type="predicted"/>
<dbReference type="EMBL" id="CP019480">
    <property type="protein sequence ID" value="UQC89733.1"/>
    <property type="molecule type" value="Genomic_DNA"/>
</dbReference>
<reference evidence="2" key="1">
    <citation type="journal article" date="2021" name="Mol. Plant Microbe Interact.">
        <title>Complete Genome Sequence of the Plant-Pathogenic Fungus Colletotrichum lupini.</title>
        <authorList>
            <person name="Baroncelli R."/>
            <person name="Pensec F."/>
            <person name="Da Lio D."/>
            <person name="Boufleur T."/>
            <person name="Vicente I."/>
            <person name="Sarrocco S."/>
            <person name="Picot A."/>
            <person name="Baraldi E."/>
            <person name="Sukno S."/>
            <person name="Thon M."/>
            <person name="Le Floch G."/>
        </authorList>
    </citation>
    <scope>NUCLEOTIDE SEQUENCE</scope>
    <source>
        <strain evidence="2">IMI 504893</strain>
    </source>
</reference>
<sequence length="759" mass="85316">MGVFQDAAKRVSSFIENTCVFNMPAYHDQEAKAGMVFFHRKHPVKLHGLSMRQPDQRQSRNPRQKPIRRVAVNNKRPRHDVRHLTRLPTLAGLIPFRQDGNNRFAQAAAAQDDTSLLSRMRTTMGTGKFQVLGFDQCLRYSGLAGFGRVVQKWCGRSGEASDKTDRHTRYTVRGERVEVGMSCCETRECGRCKTNKLFPSGRASGRKDEPNHRWIHREEVPQCLILELQPRFSSGDAAHSRAADRRTAVGCGNAIEARPVPESFSITLIPVSPVTNSARVRFSLPIVLSSLVTLWAVLECSLMREKTCLTDHLLGPALLSGGRTIGLSFSDAAFFPGDEWASTTLDGQFGRNQQKMDTVYIIGKNLCGGHWQYGNARDKQSRKREHKQKAERGEIPESLRDCALSTWKVGILRVYGFITHGPPRSMVMVRGRGSDGESDGCPGQTVDSSYILAGREARKVHSKAGIRGSWIEERETEREVPRKLWRTRLGCEIFEDLVSDEWEPVVCCKAAGRLAAAFTSLATTKQRLGTGYTETPDRLDWWDLEWASWQGVTPGHQLLRREWARTWLDSWNFWILVHWRNWIEELQVGKAQELIPGAGTCVALGPSAQLCVYLPKRFNLTVLGVIPEPLRWCLNGLANASQQTFDALCKVCTAAFEEASQELIDLSLLNHDCFFFPPSVLTQALSNPLLQIVPATPCANQSTRRSIDAAKRNLSGDRHQKDGQASRPSPSQPAFFTFSRQSVVGVLVKRPNLWRRRRN</sequence>
<evidence type="ECO:0000313" key="2">
    <source>
        <dbReference type="EMBL" id="UQC89733.1"/>
    </source>
</evidence>